<dbReference type="Gene3D" id="3.40.1090.10">
    <property type="entry name" value="Cytosolic phospholipase A2 catalytic domain"/>
    <property type="match status" value="2"/>
</dbReference>
<evidence type="ECO:0000313" key="6">
    <source>
        <dbReference type="EMBL" id="MEJ5094467.1"/>
    </source>
</evidence>
<dbReference type="Proteomes" id="UP001380365">
    <property type="component" value="Unassembled WGS sequence"/>
</dbReference>
<dbReference type="InterPro" id="IPR002641">
    <property type="entry name" value="PNPLA_dom"/>
</dbReference>
<comment type="caution">
    <text evidence="6">The sequence shown here is derived from an EMBL/GenBank/DDBJ whole genome shotgun (WGS) entry which is preliminary data.</text>
</comment>
<feature type="short sequence motif" description="DGA/G" evidence="4">
    <location>
        <begin position="196"/>
        <end position="198"/>
    </location>
</feature>
<evidence type="ECO:0000259" key="5">
    <source>
        <dbReference type="PROSITE" id="PS51635"/>
    </source>
</evidence>
<proteinExistence type="predicted"/>
<dbReference type="Pfam" id="PF01734">
    <property type="entry name" value="Patatin"/>
    <property type="match status" value="1"/>
</dbReference>
<keyword evidence="7" id="KW-1185">Reference proteome</keyword>
<evidence type="ECO:0000256" key="1">
    <source>
        <dbReference type="ARBA" id="ARBA00022801"/>
    </source>
</evidence>
<accession>A0ABU8Q403</accession>
<evidence type="ECO:0000256" key="3">
    <source>
        <dbReference type="ARBA" id="ARBA00023098"/>
    </source>
</evidence>
<name>A0ABU8Q403_9SPHN</name>
<feature type="active site" description="Nucleophile" evidence="4">
    <location>
        <position position="38"/>
    </location>
</feature>
<feature type="domain" description="PNPLA" evidence="5">
    <location>
        <begin position="5"/>
        <end position="209"/>
    </location>
</feature>
<feature type="short sequence motif" description="GXSXG" evidence="4">
    <location>
        <begin position="36"/>
        <end position="40"/>
    </location>
</feature>
<keyword evidence="1 4" id="KW-0378">Hydrolase</keyword>
<keyword evidence="3 4" id="KW-0443">Lipid metabolism</keyword>
<feature type="active site" description="Proton acceptor" evidence="4">
    <location>
        <position position="196"/>
    </location>
</feature>
<protein>
    <submittedName>
        <fullName evidence="6">Patatin-like phospholipase family protein</fullName>
    </submittedName>
</protein>
<dbReference type="EMBL" id="JBBGZA010000001">
    <property type="protein sequence ID" value="MEJ5094467.1"/>
    <property type="molecule type" value="Genomic_DNA"/>
</dbReference>
<dbReference type="PANTHER" id="PTHR14226:SF57">
    <property type="entry name" value="BLR7027 PROTEIN"/>
    <property type="match status" value="1"/>
</dbReference>
<evidence type="ECO:0000313" key="7">
    <source>
        <dbReference type="Proteomes" id="UP001380365"/>
    </source>
</evidence>
<dbReference type="InterPro" id="IPR016035">
    <property type="entry name" value="Acyl_Trfase/lysoPLipase"/>
</dbReference>
<dbReference type="SUPFAM" id="SSF52151">
    <property type="entry name" value="FabD/lysophospholipase-like"/>
    <property type="match status" value="1"/>
</dbReference>
<dbReference type="PANTHER" id="PTHR14226">
    <property type="entry name" value="NEUROPATHY TARGET ESTERASE/SWISS CHEESE D.MELANOGASTER"/>
    <property type="match status" value="1"/>
</dbReference>
<dbReference type="RefSeq" id="WP_165889990.1">
    <property type="nucleotide sequence ID" value="NZ_JBBGZA010000001.1"/>
</dbReference>
<keyword evidence="2 4" id="KW-0442">Lipid degradation</keyword>
<dbReference type="CDD" id="cd07209">
    <property type="entry name" value="Pat_hypo_Ecoli_Z1214_like"/>
    <property type="match status" value="1"/>
</dbReference>
<dbReference type="PROSITE" id="PS51635">
    <property type="entry name" value="PNPLA"/>
    <property type="match status" value="1"/>
</dbReference>
<sequence length="344" mass="37148">MKIVLVLGGGNALGAYHAGLYEALHDAGIEPEWVVGTSIGAVTGAIIAGNSPEDRVDRLRKLWRPADEQGWPMPWDMLPEGWRRTGAVVETLLTGRAGLFGPLGSYPAWRQADGAAGSPAVYDTHALSSTLQDLVDFDLLNRGPMRMTAVAVDIETGEEVLLDTARQRLSADHIRASAALLTAYPAVEVDGRLFGDGGLSMNLPIDPVMLDSGSTPILCIASDLLPLSSRRPKTIGEVAGRMQDLAFAAQSRRTLSRWRAFFENGCPGRETCRSVALVTTAYRDQEQEVAGKAMDFSPRSVLQRWNSGRRDGDALVHRLRSDEFTRGQDGLTIHDAAGDGRITA</sequence>
<reference evidence="6 7" key="1">
    <citation type="submission" date="2023-12" db="EMBL/GenBank/DDBJ databases">
        <title>Gut-associated functions are favored during microbiome assembly across C. elegans life.</title>
        <authorList>
            <person name="Zimmermann J."/>
        </authorList>
    </citation>
    <scope>NUCLEOTIDE SEQUENCE [LARGE SCALE GENOMIC DNA]</scope>
    <source>
        <strain evidence="6 7">JUb134</strain>
    </source>
</reference>
<dbReference type="InterPro" id="IPR050301">
    <property type="entry name" value="NTE"/>
</dbReference>
<comment type="caution">
    <text evidence="4">Lacks conserved residue(s) required for the propagation of feature annotation.</text>
</comment>
<organism evidence="6 7">
    <name type="scientific">Sphingomonas molluscorum</name>
    <dbReference type="NCBI Taxonomy" id="418184"/>
    <lineage>
        <taxon>Bacteria</taxon>
        <taxon>Pseudomonadati</taxon>
        <taxon>Pseudomonadota</taxon>
        <taxon>Alphaproteobacteria</taxon>
        <taxon>Sphingomonadales</taxon>
        <taxon>Sphingomonadaceae</taxon>
        <taxon>Sphingomonas</taxon>
    </lineage>
</organism>
<gene>
    <name evidence="6" type="ORF">WH159_07925</name>
</gene>
<evidence type="ECO:0000256" key="2">
    <source>
        <dbReference type="ARBA" id="ARBA00022963"/>
    </source>
</evidence>
<evidence type="ECO:0000256" key="4">
    <source>
        <dbReference type="PROSITE-ProRule" id="PRU01161"/>
    </source>
</evidence>